<feature type="domain" description="NAD(P)-binding" evidence="1">
    <location>
        <begin position="16"/>
        <end position="243"/>
    </location>
</feature>
<keyword evidence="3" id="KW-1185">Reference proteome</keyword>
<evidence type="ECO:0000259" key="1">
    <source>
        <dbReference type="Pfam" id="PF13460"/>
    </source>
</evidence>
<dbReference type="EMBL" id="RSCJ01000013">
    <property type="protein sequence ID" value="RUR79247.1"/>
    <property type="molecule type" value="Genomic_DNA"/>
</dbReference>
<dbReference type="PANTHER" id="PTHR15020:SF50">
    <property type="entry name" value="UPF0659 PROTEIN YMR090W"/>
    <property type="match status" value="1"/>
</dbReference>
<dbReference type="AlphaFoldDB" id="A0A3S0ZWH7"/>
<protein>
    <submittedName>
        <fullName evidence="2">Epimerase</fullName>
    </submittedName>
</protein>
<dbReference type="Proteomes" id="UP000268857">
    <property type="component" value="Unassembled WGS sequence"/>
</dbReference>
<proteinExistence type="predicted"/>
<evidence type="ECO:0000313" key="3">
    <source>
        <dbReference type="Proteomes" id="UP000268857"/>
    </source>
</evidence>
<reference evidence="2 3" key="1">
    <citation type="journal article" date="2019" name="Genome Biol. Evol.">
        <title>Day and night: Metabolic profiles and evolutionary relationships of six axenic non-marine cyanobacteria.</title>
        <authorList>
            <person name="Will S.E."/>
            <person name="Henke P."/>
            <person name="Boedeker C."/>
            <person name="Huang S."/>
            <person name="Brinkmann H."/>
            <person name="Rohde M."/>
            <person name="Jarek M."/>
            <person name="Friedl T."/>
            <person name="Seufert S."/>
            <person name="Schumacher M."/>
            <person name="Overmann J."/>
            <person name="Neumann-Schaal M."/>
            <person name="Petersen J."/>
        </authorList>
    </citation>
    <scope>NUCLEOTIDE SEQUENCE [LARGE SCALE GENOMIC DNA]</scope>
    <source>
        <strain evidence="2 3">PCC 6912</strain>
    </source>
</reference>
<dbReference type="OrthoDB" id="9803892at2"/>
<name>A0A3S0ZWH7_CHLFR</name>
<dbReference type="InterPro" id="IPR016040">
    <property type="entry name" value="NAD(P)-bd_dom"/>
</dbReference>
<dbReference type="STRING" id="211165.GCA_000317285_06762"/>
<gene>
    <name evidence="2" type="ORF">PCC6912_34210</name>
</gene>
<dbReference type="RefSeq" id="WP_016876211.1">
    <property type="nucleotide sequence ID" value="NZ_AJLN01000154.1"/>
</dbReference>
<dbReference type="PANTHER" id="PTHR15020">
    <property type="entry name" value="FLAVIN REDUCTASE-RELATED"/>
    <property type="match status" value="1"/>
</dbReference>
<evidence type="ECO:0000313" key="2">
    <source>
        <dbReference type="EMBL" id="RUR79247.1"/>
    </source>
</evidence>
<dbReference type="CDD" id="cd05243">
    <property type="entry name" value="SDR_a5"/>
    <property type="match status" value="1"/>
</dbReference>
<dbReference type="SUPFAM" id="SSF51735">
    <property type="entry name" value="NAD(P)-binding Rossmann-fold domains"/>
    <property type="match status" value="1"/>
</dbReference>
<sequence>MTSAQVSVENLVLVVGATGGVGQLVVGKLLEKGFKVRILTRNAAKAQKMFDDKVEIAIGDLHDPATFPAAMVGVSYIICCSGTTAFPSTRWEFEQTPNLIEWIKLFLNPELAQTKAKNSPAKVDTQAVTNLVQAAPRNLKRFVFVSSCGVLRKDKFPYSILNAFGVLDAKQKGEEAIINSGLPYTIIRPGRLIDGPYTSYDLNTLLKATTEGKLGVVLGTGDKLTGQTSRIDVAAACVESIQNSDSERKVFEIINQGARPSMINWEKLFSELS</sequence>
<accession>A0A3S0ZWH7</accession>
<comment type="caution">
    <text evidence="2">The sequence shown here is derived from an EMBL/GenBank/DDBJ whole genome shotgun (WGS) entry which is preliminary data.</text>
</comment>
<dbReference type="InterPro" id="IPR036291">
    <property type="entry name" value="NAD(P)-bd_dom_sf"/>
</dbReference>
<dbReference type="Gene3D" id="3.40.50.720">
    <property type="entry name" value="NAD(P)-binding Rossmann-like Domain"/>
    <property type="match status" value="1"/>
</dbReference>
<dbReference type="Pfam" id="PF13460">
    <property type="entry name" value="NAD_binding_10"/>
    <property type="match status" value="1"/>
</dbReference>
<organism evidence="2 3">
    <name type="scientific">Chlorogloeopsis fritschii PCC 6912</name>
    <dbReference type="NCBI Taxonomy" id="211165"/>
    <lineage>
        <taxon>Bacteria</taxon>
        <taxon>Bacillati</taxon>
        <taxon>Cyanobacteriota</taxon>
        <taxon>Cyanophyceae</taxon>
        <taxon>Nostocales</taxon>
        <taxon>Chlorogloeopsidaceae</taxon>
        <taxon>Chlorogloeopsis</taxon>
    </lineage>
</organism>